<feature type="binding site" evidence="2">
    <location>
        <position position="20"/>
    </location>
    <ligand>
        <name>Mg(2+)</name>
        <dbReference type="ChEBI" id="CHEBI:18420"/>
    </ligand>
</feature>
<organism evidence="3 4">
    <name type="scientific">Sulfurisoma sediminicola</name>
    <dbReference type="NCBI Taxonomy" id="1381557"/>
    <lineage>
        <taxon>Bacteria</taxon>
        <taxon>Pseudomonadati</taxon>
        <taxon>Pseudomonadota</taxon>
        <taxon>Betaproteobacteria</taxon>
        <taxon>Nitrosomonadales</taxon>
        <taxon>Sterolibacteriaceae</taxon>
        <taxon>Sulfurisoma</taxon>
    </lineage>
</organism>
<dbReference type="UniPathway" id="UPA00078">
    <property type="reaction ID" value="UER00161"/>
</dbReference>
<comment type="cofactor">
    <cofactor evidence="2">
        <name>Mg(2+)</name>
        <dbReference type="ChEBI" id="CHEBI:18420"/>
    </cofactor>
</comment>
<evidence type="ECO:0000313" key="4">
    <source>
        <dbReference type="Proteomes" id="UP000268908"/>
    </source>
</evidence>
<reference evidence="3 4" key="1">
    <citation type="submission" date="2018-10" db="EMBL/GenBank/DDBJ databases">
        <title>Genomic Encyclopedia of Type Strains, Phase IV (KMG-IV): sequencing the most valuable type-strain genomes for metagenomic binning, comparative biology and taxonomic classification.</title>
        <authorList>
            <person name="Goeker M."/>
        </authorList>
    </citation>
    <scope>NUCLEOTIDE SEQUENCE [LARGE SCALE GENOMIC DNA]</scope>
    <source>
        <strain evidence="3 4">DSM 26916</strain>
    </source>
</reference>
<dbReference type="EMBL" id="RCCI01000004">
    <property type="protein sequence ID" value="RLJ68574.1"/>
    <property type="molecule type" value="Genomic_DNA"/>
</dbReference>
<dbReference type="InterPro" id="IPR027417">
    <property type="entry name" value="P-loop_NTPase"/>
</dbReference>
<dbReference type="GO" id="GO:0005829">
    <property type="term" value="C:cytosol"/>
    <property type="evidence" value="ECO:0007669"/>
    <property type="project" value="TreeGrafter"/>
</dbReference>
<feature type="binding site" evidence="2">
    <location>
        <position position="56"/>
    </location>
    <ligand>
        <name>ATP</name>
        <dbReference type="ChEBI" id="CHEBI:30616"/>
    </ligand>
</feature>
<dbReference type="GO" id="GO:0009102">
    <property type="term" value="P:biotin biosynthetic process"/>
    <property type="evidence" value="ECO:0007669"/>
    <property type="project" value="UniProtKB-UniRule"/>
</dbReference>
<dbReference type="PANTHER" id="PTHR43210:SF5">
    <property type="entry name" value="DETHIOBIOTIN SYNTHETASE"/>
    <property type="match status" value="1"/>
</dbReference>
<evidence type="ECO:0000313" key="3">
    <source>
        <dbReference type="EMBL" id="RLJ68574.1"/>
    </source>
</evidence>
<protein>
    <recommendedName>
        <fullName evidence="2">ATP-dependent dethiobiotin synthetase BioD</fullName>
        <ecNumber evidence="2">6.3.3.3</ecNumber>
    </recommendedName>
    <alternativeName>
        <fullName evidence="2">DTB synthetase</fullName>
        <shortName evidence="2">DTBS</shortName>
    </alternativeName>
    <alternativeName>
        <fullName evidence="2">Dethiobiotin synthase</fullName>
    </alternativeName>
</protein>
<keyword evidence="2" id="KW-0460">Magnesium</keyword>
<dbReference type="HAMAP" id="MF_00336">
    <property type="entry name" value="BioD"/>
    <property type="match status" value="1"/>
</dbReference>
<feature type="active site" evidence="2">
    <location>
        <position position="41"/>
    </location>
</feature>
<comment type="function">
    <text evidence="2">Catalyzes a mechanistically unusual reaction, the ATP-dependent insertion of CO2 between the N7 and N8 nitrogen atoms of 7,8-diaminopelargonic acid (DAPA, also called 7,8-diammoniononanoate) to form a ureido ring.</text>
</comment>
<feature type="binding site" evidence="2">
    <location>
        <position position="118"/>
    </location>
    <ligand>
        <name>Mg(2+)</name>
        <dbReference type="ChEBI" id="CHEBI:18420"/>
    </ligand>
</feature>
<dbReference type="AlphaFoldDB" id="A0A497XL03"/>
<sequence length="226" mass="23200">MGAMKRAHFITATGTDLGKTWLTAGVAGVCAARGVAVRALKPVMSGYDEASPASSDAGVLLDGSGTAAEVARISPWRFAAPLSPDRAAALEGRAIDFAELVGWCRGEIERNEGLLLIEGIGGVMVPLDERHTVRDLVAALGIPALLVAGTYLGSLSHTLTALAALREVGIVPAAVVLNESAGSTVSVEDAAASLEPHLGAVRLIIVRRDDAAGLEGLADFLTKDLK</sequence>
<proteinExistence type="inferred from homology"/>
<accession>A0A497XL03</accession>
<comment type="subcellular location">
    <subcellularLocation>
        <location evidence="2">Cytoplasm</location>
    </subcellularLocation>
</comment>
<keyword evidence="2" id="KW-0067">ATP-binding</keyword>
<dbReference type="EC" id="6.3.3.3" evidence="2"/>
<comment type="pathway">
    <text evidence="2">Cofactor biosynthesis; biotin biosynthesis; biotin from 7,8-diaminononanoate: step 1/2.</text>
</comment>
<evidence type="ECO:0000256" key="2">
    <source>
        <dbReference type="HAMAP-Rule" id="MF_00336"/>
    </source>
</evidence>
<keyword evidence="4" id="KW-1185">Reference proteome</keyword>
<dbReference type="PIRSF" id="PIRSF006755">
    <property type="entry name" value="DTB_synth"/>
    <property type="match status" value="1"/>
</dbReference>
<gene>
    <name evidence="2" type="primary">bioD</name>
    <name evidence="3" type="ORF">DFR35_1142</name>
</gene>
<dbReference type="Proteomes" id="UP000268908">
    <property type="component" value="Unassembled WGS sequence"/>
</dbReference>
<feature type="binding site" evidence="2">
    <location>
        <begin position="178"/>
        <end position="179"/>
    </location>
    <ligand>
        <name>ATP</name>
        <dbReference type="ChEBI" id="CHEBI:30616"/>
    </ligand>
</feature>
<dbReference type="GO" id="GO:0004141">
    <property type="term" value="F:dethiobiotin synthase activity"/>
    <property type="evidence" value="ECO:0007669"/>
    <property type="project" value="UniProtKB-UniRule"/>
</dbReference>
<dbReference type="SUPFAM" id="SSF52540">
    <property type="entry name" value="P-loop containing nucleoside triphosphate hydrolases"/>
    <property type="match status" value="1"/>
</dbReference>
<keyword evidence="1 2" id="KW-0093">Biotin biosynthesis</keyword>
<keyword evidence="2" id="KW-0963">Cytoplasm</keyword>
<feature type="binding site" evidence="2">
    <location>
        <begin position="118"/>
        <end position="121"/>
    </location>
    <ligand>
        <name>ATP</name>
        <dbReference type="ChEBI" id="CHEBI:30616"/>
    </ligand>
</feature>
<dbReference type="InterPro" id="IPR004472">
    <property type="entry name" value="DTB_synth_BioD"/>
</dbReference>
<dbReference type="Pfam" id="PF13500">
    <property type="entry name" value="AAA_26"/>
    <property type="match status" value="1"/>
</dbReference>
<dbReference type="Gene3D" id="3.40.50.300">
    <property type="entry name" value="P-loop containing nucleotide triphosphate hydrolases"/>
    <property type="match status" value="1"/>
</dbReference>
<feature type="binding site" evidence="2">
    <location>
        <position position="45"/>
    </location>
    <ligand>
        <name>substrate</name>
    </ligand>
</feature>
<comment type="subunit">
    <text evidence="2">Homodimer.</text>
</comment>
<feature type="binding site" evidence="2">
    <location>
        <position position="56"/>
    </location>
    <ligand>
        <name>Mg(2+)</name>
        <dbReference type="ChEBI" id="CHEBI:18420"/>
    </ligand>
</feature>
<comment type="caution">
    <text evidence="3">The sequence shown here is derived from an EMBL/GenBank/DDBJ whole genome shotgun (WGS) entry which is preliminary data.</text>
</comment>
<dbReference type="PANTHER" id="PTHR43210">
    <property type="entry name" value="DETHIOBIOTIN SYNTHETASE"/>
    <property type="match status" value="1"/>
</dbReference>
<comment type="similarity">
    <text evidence="2">Belongs to the dethiobiotin synthetase family.</text>
</comment>
<dbReference type="CDD" id="cd03109">
    <property type="entry name" value="DTBS"/>
    <property type="match status" value="1"/>
</dbReference>
<evidence type="ECO:0000256" key="1">
    <source>
        <dbReference type="ARBA" id="ARBA00022756"/>
    </source>
</evidence>
<keyword evidence="2" id="KW-0436">Ligase</keyword>
<dbReference type="GO" id="GO:0005524">
    <property type="term" value="F:ATP binding"/>
    <property type="evidence" value="ECO:0007669"/>
    <property type="project" value="UniProtKB-UniRule"/>
</dbReference>
<dbReference type="NCBIfam" id="TIGR00347">
    <property type="entry name" value="bioD"/>
    <property type="match status" value="1"/>
</dbReference>
<comment type="catalytic activity">
    <reaction evidence="2">
        <text>(7R,8S)-7,8-diammoniononanoate + CO2 + ATP = (4R,5S)-dethiobiotin + ADP + phosphate + 3 H(+)</text>
        <dbReference type="Rhea" id="RHEA:15805"/>
        <dbReference type="ChEBI" id="CHEBI:15378"/>
        <dbReference type="ChEBI" id="CHEBI:16526"/>
        <dbReference type="ChEBI" id="CHEBI:30616"/>
        <dbReference type="ChEBI" id="CHEBI:43474"/>
        <dbReference type="ChEBI" id="CHEBI:149469"/>
        <dbReference type="ChEBI" id="CHEBI:149473"/>
        <dbReference type="ChEBI" id="CHEBI:456216"/>
        <dbReference type="EC" id="6.3.3.3"/>
    </reaction>
</comment>
<name>A0A497XL03_9PROT</name>
<comment type="caution">
    <text evidence="2">Lacks conserved residue(s) required for the propagation of feature annotation.</text>
</comment>
<dbReference type="GO" id="GO:0000287">
    <property type="term" value="F:magnesium ion binding"/>
    <property type="evidence" value="ECO:0007669"/>
    <property type="project" value="UniProtKB-UniRule"/>
</dbReference>
<keyword evidence="2" id="KW-0479">Metal-binding</keyword>
<keyword evidence="2" id="KW-0547">Nucleotide-binding</keyword>